<comment type="subcellular location">
    <subcellularLocation>
        <location evidence="1 5">Cytoplasm</location>
    </subcellularLocation>
</comment>
<name>A0AAU8DLT4_9ACTN</name>
<feature type="domain" description="RecX second three-helical" evidence="6">
    <location>
        <begin position="88"/>
        <end position="125"/>
    </location>
</feature>
<protein>
    <recommendedName>
        <fullName evidence="3 5">Regulatory protein RecX</fullName>
    </recommendedName>
</protein>
<comment type="function">
    <text evidence="5">Modulates RecA activity.</text>
</comment>
<evidence type="ECO:0000259" key="7">
    <source>
        <dbReference type="Pfam" id="PF21982"/>
    </source>
</evidence>
<accession>A0AAU8DLT4</accession>
<dbReference type="Pfam" id="PF02631">
    <property type="entry name" value="RecX_HTH2"/>
    <property type="match status" value="1"/>
</dbReference>
<dbReference type="GO" id="GO:0006282">
    <property type="term" value="P:regulation of DNA repair"/>
    <property type="evidence" value="ECO:0007669"/>
    <property type="project" value="UniProtKB-UniRule"/>
</dbReference>
<dbReference type="AlphaFoldDB" id="A0AAU8DLT4"/>
<dbReference type="InterPro" id="IPR003783">
    <property type="entry name" value="Regulatory_RecX"/>
</dbReference>
<dbReference type="Gene3D" id="1.10.10.10">
    <property type="entry name" value="Winged helix-like DNA-binding domain superfamily/Winged helix DNA-binding domain"/>
    <property type="match status" value="1"/>
</dbReference>
<evidence type="ECO:0000256" key="5">
    <source>
        <dbReference type="HAMAP-Rule" id="MF_01114"/>
    </source>
</evidence>
<comment type="similarity">
    <text evidence="2 5">Belongs to the RecX family.</text>
</comment>
<dbReference type="InterPro" id="IPR053924">
    <property type="entry name" value="RecX_HTH_2nd"/>
</dbReference>
<feature type="domain" description="RecX first three-helical" evidence="7">
    <location>
        <begin position="42"/>
        <end position="80"/>
    </location>
</feature>
<sequence>MTNDDPRAEALIALAASIAAMGQAAEPTTATVVPPGADAAKARDIVLRQLAMMPRPRAVLAGKLKAKEIPDDVAEAVLDRYTELGLIDDQAYAELYVTAKHRDRGLGRYGLEAELRRQGVAEDDLRGAVTTIDEDAERRRATELIGKRLASALAAGPEAARRRLLGQLSRRGYSSALAVSVVDEALAAAAQRGSA</sequence>
<organism evidence="8">
    <name type="scientific">Nakamurella sp. A5-74</name>
    <dbReference type="NCBI Taxonomy" id="3158264"/>
    <lineage>
        <taxon>Bacteria</taxon>
        <taxon>Bacillati</taxon>
        <taxon>Actinomycetota</taxon>
        <taxon>Actinomycetes</taxon>
        <taxon>Nakamurellales</taxon>
        <taxon>Nakamurellaceae</taxon>
        <taxon>Nakamurella</taxon>
    </lineage>
</organism>
<dbReference type="GO" id="GO:0005737">
    <property type="term" value="C:cytoplasm"/>
    <property type="evidence" value="ECO:0007669"/>
    <property type="project" value="UniProtKB-SubCell"/>
</dbReference>
<evidence type="ECO:0000259" key="6">
    <source>
        <dbReference type="Pfam" id="PF02631"/>
    </source>
</evidence>
<dbReference type="RefSeq" id="WP_353648080.1">
    <property type="nucleotide sequence ID" value="NZ_CP159218.1"/>
</dbReference>
<evidence type="ECO:0000256" key="2">
    <source>
        <dbReference type="ARBA" id="ARBA00009695"/>
    </source>
</evidence>
<reference evidence="8" key="1">
    <citation type="submission" date="2024-05" db="EMBL/GenBank/DDBJ databases">
        <authorList>
            <person name="Cai S.Y."/>
            <person name="Jin L.M."/>
            <person name="Li H.R."/>
        </authorList>
    </citation>
    <scope>NUCLEOTIDE SEQUENCE</scope>
    <source>
        <strain evidence="8">A5-74</strain>
    </source>
</reference>
<dbReference type="PANTHER" id="PTHR33602:SF1">
    <property type="entry name" value="REGULATORY PROTEIN RECX FAMILY PROTEIN"/>
    <property type="match status" value="1"/>
</dbReference>
<dbReference type="Pfam" id="PF21982">
    <property type="entry name" value="RecX_HTH1"/>
    <property type="match status" value="1"/>
</dbReference>
<evidence type="ECO:0000256" key="3">
    <source>
        <dbReference type="ARBA" id="ARBA00018111"/>
    </source>
</evidence>
<dbReference type="HAMAP" id="MF_01114">
    <property type="entry name" value="RecX"/>
    <property type="match status" value="1"/>
</dbReference>
<dbReference type="EMBL" id="CP159218">
    <property type="protein sequence ID" value="XCG62465.1"/>
    <property type="molecule type" value="Genomic_DNA"/>
</dbReference>
<evidence type="ECO:0000313" key="8">
    <source>
        <dbReference type="EMBL" id="XCG62465.1"/>
    </source>
</evidence>
<keyword evidence="4 5" id="KW-0963">Cytoplasm</keyword>
<proteinExistence type="inferred from homology"/>
<evidence type="ECO:0000256" key="4">
    <source>
        <dbReference type="ARBA" id="ARBA00022490"/>
    </source>
</evidence>
<evidence type="ECO:0000256" key="1">
    <source>
        <dbReference type="ARBA" id="ARBA00004496"/>
    </source>
</evidence>
<gene>
    <name evidence="5" type="primary">recX</name>
    <name evidence="8" type="ORF">ABLG96_14560</name>
</gene>
<dbReference type="InterPro" id="IPR036388">
    <property type="entry name" value="WH-like_DNA-bd_sf"/>
</dbReference>
<dbReference type="InterPro" id="IPR053926">
    <property type="entry name" value="RecX_HTH_1st"/>
</dbReference>
<dbReference type="PANTHER" id="PTHR33602">
    <property type="entry name" value="REGULATORY PROTEIN RECX FAMILY PROTEIN"/>
    <property type="match status" value="1"/>
</dbReference>